<accession>A0A8S1LFS6</accession>
<dbReference type="Proteomes" id="UP000692954">
    <property type="component" value="Unassembled WGS sequence"/>
</dbReference>
<name>A0A8S1LFS6_9CILI</name>
<sequence>MRQTQNSSSKTFIQSQEAFLKTKQIDYFSIQTNQSFKNTCIFWIIMIMQVLCLHSSSDQLQI</sequence>
<dbReference type="AlphaFoldDB" id="A0A8S1LFS6"/>
<organism evidence="1 2">
    <name type="scientific">Paramecium sonneborni</name>
    <dbReference type="NCBI Taxonomy" id="65129"/>
    <lineage>
        <taxon>Eukaryota</taxon>
        <taxon>Sar</taxon>
        <taxon>Alveolata</taxon>
        <taxon>Ciliophora</taxon>
        <taxon>Intramacronucleata</taxon>
        <taxon>Oligohymenophorea</taxon>
        <taxon>Peniculida</taxon>
        <taxon>Parameciidae</taxon>
        <taxon>Paramecium</taxon>
    </lineage>
</organism>
<evidence type="ECO:0000313" key="2">
    <source>
        <dbReference type="Proteomes" id="UP000692954"/>
    </source>
</evidence>
<protein>
    <submittedName>
        <fullName evidence="1">Uncharacterized protein</fullName>
    </submittedName>
</protein>
<keyword evidence="2" id="KW-1185">Reference proteome</keyword>
<gene>
    <name evidence="1" type="ORF">PSON_ATCC_30995.1.T0220202</name>
</gene>
<evidence type="ECO:0000313" key="1">
    <source>
        <dbReference type="EMBL" id="CAD8066958.1"/>
    </source>
</evidence>
<proteinExistence type="predicted"/>
<reference evidence="1" key="1">
    <citation type="submission" date="2021-01" db="EMBL/GenBank/DDBJ databases">
        <authorList>
            <consortium name="Genoscope - CEA"/>
            <person name="William W."/>
        </authorList>
    </citation>
    <scope>NUCLEOTIDE SEQUENCE</scope>
</reference>
<comment type="caution">
    <text evidence="1">The sequence shown here is derived from an EMBL/GenBank/DDBJ whole genome shotgun (WGS) entry which is preliminary data.</text>
</comment>
<dbReference type="EMBL" id="CAJJDN010000022">
    <property type="protein sequence ID" value="CAD8066958.1"/>
    <property type="molecule type" value="Genomic_DNA"/>
</dbReference>